<evidence type="ECO:0000313" key="5">
    <source>
        <dbReference type="EMBL" id="RRT53748.1"/>
    </source>
</evidence>
<comment type="caution">
    <text evidence="5">The sequence shown here is derived from an EMBL/GenBank/DDBJ whole genome shotgun (WGS) entry which is preliminary data.</text>
</comment>
<dbReference type="GO" id="GO:0006508">
    <property type="term" value="P:proteolysis"/>
    <property type="evidence" value="ECO:0007669"/>
    <property type="project" value="InterPro"/>
</dbReference>
<sequence length="476" mass="52204">MAAPRGQSPREECEAGRETKMWSRRNKTARCSGCDVLLVVPPQARTIRCAVCRSITDVGSSQDPVRQAMGFLKSVVMNISNGISSLNSSSSSSGSSSHGYPITSPPPSFPRVRGKKRAVLVGVSYVGQRYELKGTVNDVNCMRYLLIERFGFPAEGILVLTGKEVVPGSPQALFNHDRQHSCVVQPYAEEERGPYRVPTKENLRMAMRWLVSGCESGDSLVFHFSGHGVQRLDPSGDEVDGLDEALCPLDFEANGSIVDDEINETLVRPLPRGVKLHALVDSCHSGTVLDLRYLCRLSRWSTLYLKPSHSHQSGWFEVHVHYIMKPFALRRAGYYQWEDHNPPSGAWKGTNGGLAILISGCDDHQTSADTSVIAFDFIGSLSLSIIAALSGSTSTGAMTYSFIQAIENEPGTTYGRLLTAMRSAIREASTGIRMSGPIVSLMRKVFNFGLTQVCFLENLVFPLLSFSARSPLSQFR</sequence>
<dbReference type="Gene3D" id="3.40.50.12660">
    <property type="match status" value="1"/>
</dbReference>
<comment type="similarity">
    <text evidence="1">Belongs to the peptidase C14B family.</text>
</comment>
<dbReference type="GO" id="GO:0004197">
    <property type="term" value="F:cysteine-type endopeptidase activity"/>
    <property type="evidence" value="ECO:0007669"/>
    <property type="project" value="InterPro"/>
</dbReference>
<dbReference type="PANTHER" id="PTHR48104:SF42">
    <property type="entry name" value="OS03G0389000 PROTEIN"/>
    <property type="match status" value="1"/>
</dbReference>
<proteinExistence type="inferred from homology"/>
<evidence type="ECO:0000256" key="1">
    <source>
        <dbReference type="ARBA" id="ARBA00009005"/>
    </source>
</evidence>
<feature type="compositionally biased region" description="Low complexity" evidence="2">
    <location>
        <begin position="87"/>
        <end position="97"/>
    </location>
</feature>
<dbReference type="InterPro" id="IPR050452">
    <property type="entry name" value="Metacaspase"/>
</dbReference>
<accession>A0A426YPU9</accession>
<gene>
    <name evidence="5" type="ORF">B296_00011460</name>
</gene>
<dbReference type="AlphaFoldDB" id="A0A426YPU9"/>
<dbReference type="Pfam" id="PF06943">
    <property type="entry name" value="zf-LSD1"/>
    <property type="match status" value="1"/>
</dbReference>
<evidence type="ECO:0000256" key="2">
    <source>
        <dbReference type="SAM" id="MobiDB-lite"/>
    </source>
</evidence>
<dbReference type="InterPro" id="IPR011600">
    <property type="entry name" value="Pept_C14_caspase"/>
</dbReference>
<feature type="region of interest" description="Disordered" evidence="2">
    <location>
        <begin position="1"/>
        <end position="24"/>
    </location>
</feature>
<dbReference type="Proteomes" id="UP000287651">
    <property type="component" value="Unassembled WGS sequence"/>
</dbReference>
<evidence type="ECO:0000259" key="3">
    <source>
        <dbReference type="Pfam" id="PF00656"/>
    </source>
</evidence>
<organism evidence="5 6">
    <name type="scientific">Ensete ventricosum</name>
    <name type="common">Abyssinian banana</name>
    <name type="synonym">Musa ensete</name>
    <dbReference type="NCBI Taxonomy" id="4639"/>
    <lineage>
        <taxon>Eukaryota</taxon>
        <taxon>Viridiplantae</taxon>
        <taxon>Streptophyta</taxon>
        <taxon>Embryophyta</taxon>
        <taxon>Tracheophyta</taxon>
        <taxon>Spermatophyta</taxon>
        <taxon>Magnoliopsida</taxon>
        <taxon>Liliopsida</taxon>
        <taxon>Zingiberales</taxon>
        <taxon>Musaceae</taxon>
        <taxon>Ensete</taxon>
    </lineage>
</organism>
<feature type="domain" description="Peptidase C14 caspase" evidence="3">
    <location>
        <begin position="115"/>
        <end position="438"/>
    </location>
</feature>
<dbReference type="GO" id="GO:0005737">
    <property type="term" value="C:cytoplasm"/>
    <property type="evidence" value="ECO:0007669"/>
    <property type="project" value="TreeGrafter"/>
</dbReference>
<feature type="region of interest" description="Disordered" evidence="2">
    <location>
        <begin position="87"/>
        <end position="111"/>
    </location>
</feature>
<dbReference type="Pfam" id="PF00656">
    <property type="entry name" value="Peptidase_C14"/>
    <property type="match status" value="1"/>
</dbReference>
<feature type="compositionally biased region" description="Basic and acidic residues" evidence="2">
    <location>
        <begin position="8"/>
        <end position="21"/>
    </location>
</feature>
<dbReference type="NCBIfam" id="TIGR01053">
    <property type="entry name" value="LSD1"/>
    <property type="match status" value="1"/>
</dbReference>
<dbReference type="PANTHER" id="PTHR48104">
    <property type="entry name" value="METACASPASE-4"/>
    <property type="match status" value="1"/>
</dbReference>
<evidence type="ECO:0000259" key="4">
    <source>
        <dbReference type="Pfam" id="PF06943"/>
    </source>
</evidence>
<dbReference type="EMBL" id="AMZH03010977">
    <property type="protein sequence ID" value="RRT53748.1"/>
    <property type="molecule type" value="Genomic_DNA"/>
</dbReference>
<evidence type="ECO:0000313" key="6">
    <source>
        <dbReference type="Proteomes" id="UP000287651"/>
    </source>
</evidence>
<name>A0A426YPU9_ENSVE</name>
<dbReference type="InterPro" id="IPR005735">
    <property type="entry name" value="Znf_LSD1"/>
</dbReference>
<feature type="domain" description="Zinc finger LSD1-type" evidence="4">
    <location>
        <begin position="31"/>
        <end position="55"/>
    </location>
</feature>
<protein>
    <submittedName>
        <fullName evidence="5">Uncharacterized protein</fullName>
    </submittedName>
</protein>
<reference evidence="5 6" key="1">
    <citation type="journal article" date="2014" name="Agronomy (Basel)">
        <title>A Draft Genome Sequence for Ensete ventricosum, the Drought-Tolerant Tree Against Hunger.</title>
        <authorList>
            <person name="Harrison J."/>
            <person name="Moore K.A."/>
            <person name="Paszkiewicz K."/>
            <person name="Jones T."/>
            <person name="Grant M."/>
            <person name="Ambacheew D."/>
            <person name="Muzemil S."/>
            <person name="Studholme D.J."/>
        </authorList>
    </citation>
    <scope>NUCLEOTIDE SEQUENCE [LARGE SCALE GENOMIC DNA]</scope>
</reference>